<dbReference type="CDD" id="cd18832">
    <property type="entry name" value="GH43_GsAbnA-like"/>
    <property type="match status" value="1"/>
</dbReference>
<keyword evidence="6" id="KW-0326">Glycosidase</keyword>
<name>A0ABQ2L0F0_9BACL</name>
<dbReference type="RefSeq" id="WP_018976041.1">
    <property type="nucleotide sequence ID" value="NZ_BMLN01000004.1"/>
</dbReference>
<dbReference type="InterPro" id="IPR013320">
    <property type="entry name" value="ConA-like_dom_sf"/>
</dbReference>
<dbReference type="InterPro" id="IPR006558">
    <property type="entry name" value="LamG-like"/>
</dbReference>
<proteinExistence type="inferred from homology"/>
<evidence type="ECO:0000256" key="5">
    <source>
        <dbReference type="ARBA" id="ARBA00023157"/>
    </source>
</evidence>
<evidence type="ECO:0000256" key="2">
    <source>
        <dbReference type="ARBA" id="ARBA00009865"/>
    </source>
</evidence>
<evidence type="ECO:0000313" key="9">
    <source>
        <dbReference type="EMBL" id="GGN98662.1"/>
    </source>
</evidence>
<dbReference type="InterPro" id="IPR023296">
    <property type="entry name" value="Glyco_hydro_beta-prop_sf"/>
</dbReference>
<dbReference type="PANTHER" id="PTHR43301:SF3">
    <property type="entry name" value="ARABINAN ENDO-1,5-ALPHA-L-ARABINOSIDASE A-RELATED"/>
    <property type="match status" value="1"/>
</dbReference>
<dbReference type="InterPro" id="IPR032291">
    <property type="entry name" value="Abn2_C"/>
</dbReference>
<dbReference type="Proteomes" id="UP000606653">
    <property type="component" value="Unassembled WGS sequence"/>
</dbReference>
<evidence type="ECO:0000256" key="7">
    <source>
        <dbReference type="SAM" id="SignalP"/>
    </source>
</evidence>
<dbReference type="InterPro" id="IPR006710">
    <property type="entry name" value="Glyco_hydro_43"/>
</dbReference>
<evidence type="ECO:0000256" key="6">
    <source>
        <dbReference type="ARBA" id="ARBA00023295"/>
    </source>
</evidence>
<keyword evidence="3 7" id="KW-0732">Signal</keyword>
<evidence type="ECO:0000256" key="3">
    <source>
        <dbReference type="ARBA" id="ARBA00022729"/>
    </source>
</evidence>
<dbReference type="Pfam" id="PF16369">
    <property type="entry name" value="GH43_C"/>
    <property type="match status" value="1"/>
</dbReference>
<feature type="chain" id="PRO_5045904448" description="LamG-like jellyroll fold domain-containing protein" evidence="7">
    <location>
        <begin position="27"/>
        <end position="806"/>
    </location>
</feature>
<keyword evidence="10" id="KW-1185">Reference proteome</keyword>
<reference evidence="10" key="1">
    <citation type="journal article" date="2019" name="Int. J. Syst. Evol. Microbiol.">
        <title>The Global Catalogue of Microorganisms (GCM) 10K type strain sequencing project: providing services to taxonomists for standard genome sequencing and annotation.</title>
        <authorList>
            <consortium name="The Broad Institute Genomics Platform"/>
            <consortium name="The Broad Institute Genome Sequencing Center for Infectious Disease"/>
            <person name="Wu L."/>
            <person name="Ma J."/>
        </authorList>
    </citation>
    <scope>NUCLEOTIDE SEQUENCE [LARGE SCALE GENOMIC DNA]</scope>
    <source>
        <strain evidence="10">CGMCC 1.6964</strain>
    </source>
</reference>
<dbReference type="Gene3D" id="2.60.40.1080">
    <property type="match status" value="1"/>
</dbReference>
<dbReference type="Gene3D" id="2.60.120.200">
    <property type="match status" value="1"/>
</dbReference>
<dbReference type="Gene3D" id="2.115.10.20">
    <property type="entry name" value="Glycosyl hydrolase domain, family 43"/>
    <property type="match status" value="1"/>
</dbReference>
<comment type="pathway">
    <text evidence="1">Glycan metabolism; L-arabinan degradation.</text>
</comment>
<dbReference type="Gene3D" id="2.40.128.10">
    <property type="match status" value="1"/>
</dbReference>
<dbReference type="SUPFAM" id="SSF49899">
    <property type="entry name" value="Concanavalin A-like lectins/glucanases"/>
    <property type="match status" value="1"/>
</dbReference>
<evidence type="ECO:0000313" key="10">
    <source>
        <dbReference type="Proteomes" id="UP000606653"/>
    </source>
</evidence>
<dbReference type="EMBL" id="BMLN01000004">
    <property type="protein sequence ID" value="GGN98662.1"/>
    <property type="molecule type" value="Genomic_DNA"/>
</dbReference>
<dbReference type="InterPro" id="IPR046780">
    <property type="entry name" value="aBig_2"/>
</dbReference>
<dbReference type="InterPro" id="IPR050727">
    <property type="entry name" value="GH43_arabinanases"/>
</dbReference>
<dbReference type="SUPFAM" id="SSF75005">
    <property type="entry name" value="Arabinanase/levansucrase/invertase"/>
    <property type="match status" value="1"/>
</dbReference>
<comment type="caution">
    <text evidence="9">The sequence shown here is derived from an EMBL/GenBank/DDBJ whole genome shotgun (WGS) entry which is preliminary data.</text>
</comment>
<evidence type="ECO:0000256" key="4">
    <source>
        <dbReference type="ARBA" id="ARBA00022801"/>
    </source>
</evidence>
<dbReference type="Pfam" id="PF20578">
    <property type="entry name" value="aBig_2"/>
    <property type="match status" value="1"/>
</dbReference>
<keyword evidence="4" id="KW-0378">Hydrolase</keyword>
<dbReference type="Pfam" id="PF04616">
    <property type="entry name" value="Glyco_hydro_43"/>
    <property type="match status" value="1"/>
</dbReference>
<gene>
    <name evidence="9" type="ORF">GCM10010969_17980</name>
</gene>
<evidence type="ECO:0000256" key="1">
    <source>
        <dbReference type="ARBA" id="ARBA00004834"/>
    </source>
</evidence>
<sequence length="806" mass="86470">MKKNFGYKTGVTVITAALLLPASAGAISPANGLSASAAPAALHKSVELPTFNAKAKAPVFREASVHDPSVIKVGDTFYVFGSHLAAAKSKDLINWDQIASGVTNDNPIIPNVKTELKEALDWAETDTLWAADVIQLADGKFYMYYNACKGDSPRSAMGIAVADKVEGPYKDTGIFLKSGMWDQESEDGTIYDATVHPNAVDPDVFFDKNGKLWMVYGSYSGGIFIMEMDPTTGKPLPGQGYGKKLIGGNHSRIEGPYMLYNPETDYYYMYLSFGGLDAIGGYNLRVVRSKTPDGPFLDAAGNDMTNVKSDPSKPLFDDDSIEPFGVKLIGNYLFERQLGEPGTGIGFGAVSPGHNSAYYDEKTGKQFLIFHSRFPGRGEQHEIRVHEMFMNEDGWPVVAPYRYAGETDTLAAVKASEIPGSYRWIAQTKEISADIVTDVSITLKADGTLGGAVSGTWKLDGTNNVTITTGGQTYKGVFLRETHPVTGEKTLTLSALSKEGVGVWGTKVDSSKAKDAVSAVSKALTLSTSGDVYYDLTLPTSGTQGTQITWKSSNPAVVSNTGKVTRPAAKQRDAKVTLTATITNGSVKKNKTFKVTVPAAAQGPLIASYSFEDASKNRLKDASPNGYNGTLVNGASYVKGGKSGKAVQLNGKDGYVNLPGAVTDAQDFTFAGWVKWDGGAAWQRIMDFGKGMEGHMFLTPSQGQGVQFTIHREGKDQSILTSSPLPTGKWVHVAVTISGNTGTLYLDGKPVGSNSQMTYDPRDLKTTEAWLGKSRFASDAYFKGSMDEVRIYDKALSAAEIAKLAK</sequence>
<comment type="similarity">
    <text evidence="2">Belongs to the glycosyl hydrolase 43 family.</text>
</comment>
<dbReference type="SMART" id="SM00560">
    <property type="entry name" value="LamGL"/>
    <property type="match status" value="1"/>
</dbReference>
<organism evidence="9 10">
    <name type="scientific">Saccharibacillus kuerlensis</name>
    <dbReference type="NCBI Taxonomy" id="459527"/>
    <lineage>
        <taxon>Bacteria</taxon>
        <taxon>Bacillati</taxon>
        <taxon>Bacillota</taxon>
        <taxon>Bacilli</taxon>
        <taxon>Bacillales</taxon>
        <taxon>Paenibacillaceae</taxon>
        <taxon>Saccharibacillus</taxon>
    </lineage>
</organism>
<evidence type="ECO:0000259" key="8">
    <source>
        <dbReference type="SMART" id="SM00560"/>
    </source>
</evidence>
<keyword evidence="5" id="KW-1015">Disulfide bond</keyword>
<feature type="domain" description="LamG-like jellyroll fold" evidence="8">
    <location>
        <begin position="666"/>
        <end position="799"/>
    </location>
</feature>
<feature type="signal peptide" evidence="7">
    <location>
        <begin position="1"/>
        <end position="26"/>
    </location>
</feature>
<protein>
    <recommendedName>
        <fullName evidence="8">LamG-like jellyroll fold domain-containing protein</fullName>
    </recommendedName>
</protein>
<dbReference type="Pfam" id="PF13385">
    <property type="entry name" value="Laminin_G_3"/>
    <property type="match status" value="1"/>
</dbReference>
<accession>A0ABQ2L0F0</accession>
<dbReference type="PANTHER" id="PTHR43301">
    <property type="entry name" value="ARABINAN ENDO-1,5-ALPHA-L-ARABINOSIDASE"/>
    <property type="match status" value="1"/>
</dbReference>